<evidence type="ECO:0000256" key="2">
    <source>
        <dbReference type="ARBA" id="ARBA00023125"/>
    </source>
</evidence>
<dbReference type="EMBL" id="BKZW01000001">
    <property type="protein sequence ID" value="GER88432.1"/>
    <property type="molecule type" value="Genomic_DNA"/>
</dbReference>
<keyword evidence="7" id="KW-1185">Reference proteome</keyword>
<dbReference type="SUPFAM" id="SSF46689">
    <property type="entry name" value="Homeodomain-like"/>
    <property type="match status" value="1"/>
</dbReference>
<dbReference type="Proteomes" id="UP000326912">
    <property type="component" value="Unassembled WGS sequence"/>
</dbReference>
<accession>A0A5J4KMP9</accession>
<dbReference type="PANTHER" id="PTHR30055:SF226">
    <property type="entry name" value="HTH-TYPE TRANSCRIPTIONAL REGULATOR PKSA"/>
    <property type="match status" value="1"/>
</dbReference>
<proteinExistence type="predicted"/>
<evidence type="ECO:0000256" key="4">
    <source>
        <dbReference type="PROSITE-ProRule" id="PRU00335"/>
    </source>
</evidence>
<dbReference type="Gene3D" id="1.10.357.10">
    <property type="entry name" value="Tetracycline Repressor, domain 2"/>
    <property type="match status" value="1"/>
</dbReference>
<dbReference type="AlphaFoldDB" id="A0A5J4KMP9"/>
<dbReference type="PROSITE" id="PS01081">
    <property type="entry name" value="HTH_TETR_1"/>
    <property type="match status" value="1"/>
</dbReference>
<dbReference type="GO" id="GO:0045892">
    <property type="term" value="P:negative regulation of DNA-templated transcription"/>
    <property type="evidence" value="ECO:0007669"/>
    <property type="project" value="UniProtKB-ARBA"/>
</dbReference>
<evidence type="ECO:0000313" key="7">
    <source>
        <dbReference type="Proteomes" id="UP000326912"/>
    </source>
</evidence>
<dbReference type="GO" id="GO:0000976">
    <property type="term" value="F:transcription cis-regulatory region binding"/>
    <property type="evidence" value="ECO:0007669"/>
    <property type="project" value="TreeGrafter"/>
</dbReference>
<dbReference type="InterPro" id="IPR036271">
    <property type="entry name" value="Tet_transcr_reg_TetR-rel_C_sf"/>
</dbReference>
<feature type="domain" description="HTH tetR-type" evidence="5">
    <location>
        <begin position="17"/>
        <end position="77"/>
    </location>
</feature>
<protein>
    <submittedName>
        <fullName evidence="6">TetR family transcriptional regulator</fullName>
    </submittedName>
</protein>
<dbReference type="RefSeq" id="WP_151756337.1">
    <property type="nucleotide sequence ID" value="NZ_BKZW01000001.1"/>
</dbReference>
<dbReference type="InterPro" id="IPR023772">
    <property type="entry name" value="DNA-bd_HTH_TetR-type_CS"/>
</dbReference>
<dbReference type="PANTHER" id="PTHR30055">
    <property type="entry name" value="HTH-TYPE TRANSCRIPTIONAL REGULATOR RUTR"/>
    <property type="match status" value="1"/>
</dbReference>
<name>A0A5J4KMP9_9CHLR</name>
<keyword evidence="2 4" id="KW-0238">DNA-binding</keyword>
<keyword evidence="1" id="KW-0805">Transcription regulation</keyword>
<evidence type="ECO:0000313" key="6">
    <source>
        <dbReference type="EMBL" id="GER88432.1"/>
    </source>
</evidence>
<sequence>MTEKYGEGQEVEQDKQQSRANRILDAASELLQRWGYKKTTVDDIARQAGVAKGTIYLHWKNKEELFTALLLREKIVEAQKVQQAMEAEPEGVTLYNMIKHSMLSALRNNLTRAVMLRDSDMLGDLVHTYLKEEDFKQLIDGFYAYLSYLQQQGLIRSDIPLKTLVHMLEAMCIGFLMVDQFLPEDYQLPIEQRATMAAESVSRTLELRKPDAHDQQEAKQLFDAMITSAQTYLEKETKDH</sequence>
<dbReference type="FunFam" id="1.10.10.60:FF:000141">
    <property type="entry name" value="TetR family transcriptional regulator"/>
    <property type="match status" value="1"/>
</dbReference>
<dbReference type="SUPFAM" id="SSF48498">
    <property type="entry name" value="Tetracyclin repressor-like, C-terminal domain"/>
    <property type="match status" value="1"/>
</dbReference>
<evidence type="ECO:0000256" key="1">
    <source>
        <dbReference type="ARBA" id="ARBA00023015"/>
    </source>
</evidence>
<feature type="DNA-binding region" description="H-T-H motif" evidence="4">
    <location>
        <begin position="40"/>
        <end position="59"/>
    </location>
</feature>
<dbReference type="GO" id="GO:0003700">
    <property type="term" value="F:DNA-binding transcription factor activity"/>
    <property type="evidence" value="ECO:0007669"/>
    <property type="project" value="TreeGrafter"/>
</dbReference>
<comment type="caution">
    <text evidence="6">The sequence shown here is derived from an EMBL/GenBank/DDBJ whole genome shotgun (WGS) entry which is preliminary data.</text>
</comment>
<gene>
    <name evidence="6" type="ORF">KDW_25940</name>
</gene>
<dbReference type="Pfam" id="PF00440">
    <property type="entry name" value="TetR_N"/>
    <property type="match status" value="1"/>
</dbReference>
<keyword evidence="3" id="KW-0804">Transcription</keyword>
<dbReference type="PROSITE" id="PS50977">
    <property type="entry name" value="HTH_TETR_2"/>
    <property type="match status" value="1"/>
</dbReference>
<dbReference type="InterPro" id="IPR001647">
    <property type="entry name" value="HTH_TetR"/>
</dbReference>
<reference evidence="6 7" key="1">
    <citation type="submission" date="2019-10" db="EMBL/GenBank/DDBJ databases">
        <title>Dictyobacter vulcani sp. nov., within the class Ktedonobacteria, isolated from soil of volcanic Mt. Zao.</title>
        <authorList>
            <person name="Zheng Y."/>
            <person name="Wang C.M."/>
            <person name="Sakai Y."/>
            <person name="Abe K."/>
            <person name="Yokota A."/>
            <person name="Yabe S."/>
        </authorList>
    </citation>
    <scope>NUCLEOTIDE SEQUENCE [LARGE SCALE GENOMIC DNA]</scope>
    <source>
        <strain evidence="6 7">W12</strain>
    </source>
</reference>
<dbReference type="InterPro" id="IPR009057">
    <property type="entry name" value="Homeodomain-like_sf"/>
</dbReference>
<evidence type="ECO:0000256" key="3">
    <source>
        <dbReference type="ARBA" id="ARBA00023163"/>
    </source>
</evidence>
<dbReference type="PRINTS" id="PR00455">
    <property type="entry name" value="HTHTETR"/>
</dbReference>
<evidence type="ECO:0000259" key="5">
    <source>
        <dbReference type="PROSITE" id="PS50977"/>
    </source>
</evidence>
<organism evidence="6 7">
    <name type="scientific">Dictyobacter vulcani</name>
    <dbReference type="NCBI Taxonomy" id="2607529"/>
    <lineage>
        <taxon>Bacteria</taxon>
        <taxon>Bacillati</taxon>
        <taxon>Chloroflexota</taxon>
        <taxon>Ktedonobacteria</taxon>
        <taxon>Ktedonobacterales</taxon>
        <taxon>Dictyobacteraceae</taxon>
        <taxon>Dictyobacter</taxon>
    </lineage>
</organism>
<dbReference type="InterPro" id="IPR050109">
    <property type="entry name" value="HTH-type_TetR-like_transc_reg"/>
</dbReference>